<dbReference type="PANTHER" id="PTHR23424:SF23">
    <property type="entry name" value="PROTEIN SAAL1"/>
    <property type="match status" value="1"/>
</dbReference>
<evidence type="ECO:0000313" key="5">
    <source>
        <dbReference type="Proteomes" id="UP000494256"/>
    </source>
</evidence>
<evidence type="ECO:0000256" key="2">
    <source>
        <dbReference type="ARBA" id="ARBA00023242"/>
    </source>
</evidence>
<organism evidence="4 5">
    <name type="scientific">Arctia plantaginis</name>
    <name type="common">Wood tiger moth</name>
    <name type="synonym">Phalaena plantaginis</name>
    <dbReference type="NCBI Taxonomy" id="874455"/>
    <lineage>
        <taxon>Eukaryota</taxon>
        <taxon>Metazoa</taxon>
        <taxon>Ecdysozoa</taxon>
        <taxon>Arthropoda</taxon>
        <taxon>Hexapoda</taxon>
        <taxon>Insecta</taxon>
        <taxon>Pterygota</taxon>
        <taxon>Neoptera</taxon>
        <taxon>Endopterygota</taxon>
        <taxon>Lepidoptera</taxon>
        <taxon>Glossata</taxon>
        <taxon>Ditrysia</taxon>
        <taxon>Noctuoidea</taxon>
        <taxon>Erebidae</taxon>
        <taxon>Arctiinae</taxon>
        <taxon>Arctia</taxon>
    </lineage>
</organism>
<name>A0A8S0ZF72_ARCPL</name>
<evidence type="ECO:0000256" key="3">
    <source>
        <dbReference type="ARBA" id="ARBA00038401"/>
    </source>
</evidence>
<dbReference type="OrthoDB" id="7435109at2759"/>
<gene>
    <name evidence="4" type="ORF">APLA_LOCUS5189</name>
</gene>
<reference evidence="4 5" key="1">
    <citation type="submission" date="2020-04" db="EMBL/GenBank/DDBJ databases">
        <authorList>
            <person name="Wallbank WR R."/>
            <person name="Pardo Diaz C."/>
            <person name="Kozak K."/>
            <person name="Martin S."/>
            <person name="Jiggins C."/>
            <person name="Moest M."/>
            <person name="Warren A I."/>
            <person name="Byers J.R.P. K."/>
            <person name="Montejo-Kovacevich G."/>
            <person name="Yen C E."/>
        </authorList>
    </citation>
    <scope>NUCLEOTIDE SEQUENCE [LARGE SCALE GENOMIC DNA]</scope>
</reference>
<comment type="subcellular location">
    <subcellularLocation>
        <location evidence="1">Nucleus</location>
    </subcellularLocation>
</comment>
<sequence length="427" mass="48817">MKPDNETVSGDAENPIQIAGDVIGDTAYSERFVLKILLKLANLNTLKDEINEKSFEDDLCILWDMTAEKDVVLFLQKHDVLKLFHFALPVIEIPRIIEIIVGIIANMCCLRVVVRVLMKMERLLHMVISYISNNDDSLLLVQLLRLVSACLFLANDEELSIWMDIFTSIEYSSALYFILKNSSHKDLLVTALENFNTVCSYCNTEKFQMQFFTYFVTPHALDSLTIALCEITKNHGDECVKEELERVFVISLQIVLNLLGFDKSAEIYNGSTEEALSMINIILLYYENKLNLKEMDTDLFDIVKSTTTIVNILPVNDTCEPSKYLEPTYSMWKTINSIAKSNENGSSFEDNDIEELEEFSENIKPLLSGLICNYIAKCSNENLFKVLDTIGGDYDDIVRLVKDKNLRELVNNRSNSYRSRLEDTIDT</sequence>
<dbReference type="PANTHER" id="PTHR23424">
    <property type="entry name" value="SERUM AMYLOID A"/>
    <property type="match status" value="1"/>
</dbReference>
<protein>
    <recommendedName>
        <fullName evidence="6">Protein SAAL1</fullName>
    </recommendedName>
</protein>
<proteinExistence type="inferred from homology"/>
<evidence type="ECO:0000256" key="1">
    <source>
        <dbReference type="ARBA" id="ARBA00004123"/>
    </source>
</evidence>
<evidence type="ECO:0008006" key="6">
    <source>
        <dbReference type="Google" id="ProtNLM"/>
    </source>
</evidence>
<dbReference type="Proteomes" id="UP000494256">
    <property type="component" value="Unassembled WGS sequence"/>
</dbReference>
<dbReference type="AlphaFoldDB" id="A0A8S0ZF72"/>
<accession>A0A8S0ZF72</accession>
<comment type="similarity">
    <text evidence="3">Belongs to the SAAL1 family.</text>
</comment>
<dbReference type="InterPro" id="IPR052464">
    <property type="entry name" value="Synovial_Prolif_Regulator"/>
</dbReference>
<dbReference type="EMBL" id="CADEBD010000288">
    <property type="protein sequence ID" value="CAB3231461.1"/>
    <property type="molecule type" value="Genomic_DNA"/>
</dbReference>
<dbReference type="GO" id="GO:0005654">
    <property type="term" value="C:nucleoplasm"/>
    <property type="evidence" value="ECO:0007669"/>
    <property type="project" value="TreeGrafter"/>
</dbReference>
<keyword evidence="2" id="KW-0539">Nucleus</keyword>
<evidence type="ECO:0000313" key="4">
    <source>
        <dbReference type="EMBL" id="CAB3231461.1"/>
    </source>
</evidence>
<comment type="caution">
    <text evidence="4">The sequence shown here is derived from an EMBL/GenBank/DDBJ whole genome shotgun (WGS) entry which is preliminary data.</text>
</comment>